<dbReference type="AlphaFoldDB" id="A0A484LB59"/>
<feature type="region of interest" description="Disordered" evidence="1">
    <location>
        <begin position="571"/>
        <end position="606"/>
    </location>
</feature>
<sequence>MQTLNYTKEQLQQRCEALFTRLEKTPGPGGTPARMGGGGGPEPLPFTSRLKLEMPKTDGTDPLGWLFKEHEYFVFYGVTDEARVPAVSLMLDGPALDWFRWRQRNNLVHTWADFVSQFKLHFDPLSYVDYFGLLSKVRQTGTVLEYQQAFEKVLVNVTAKPTAPAQAAPLLPSPGVKPPPPATTTAGLLVRRLSYAERKARDAKGLCYNCDEKWVKGHSCGRFLLLLEDEKDDEALSPVEDTMLSADVSSLHSLVTVHRSLRLSGMLGVVVVDILIDGGSTHNFFHPSLVSCAQLPVTDIPPFRVYVGNGKSLLCTRQCLNVSLLLQGFHFTVDVYVLPIHGPDMVLGVQWLQLLGRVTHDYANLVMEFTWQDKAISLRGDPISPKPVSLHHLNGLCTGHHIAACYELLISPKPDGAPAEGEHWPTDLPDDIEQVLRQQHSVVRRSSHKLSLRFYCPFEVLERIGPVAYRLKLPEPSRVHPIFHVSVLRHFRRGTNTAPTLPLPLELVDGQTPSVPVKVLGRRRILRPGTPVDQCLVEWSDGGVADATWEPTEVIHQNFPTLHLEDKVVSDGRESVMDSTHQEEPPVRRSAQTRQPPGWQREFEMH</sequence>
<proteinExistence type="predicted"/>
<evidence type="ECO:0000256" key="1">
    <source>
        <dbReference type="SAM" id="MobiDB-lite"/>
    </source>
</evidence>
<evidence type="ECO:0000313" key="4">
    <source>
        <dbReference type="EMBL" id="VFQ73466.1"/>
    </source>
</evidence>
<dbReference type="Pfam" id="PF08284">
    <property type="entry name" value="RVP_2"/>
    <property type="match status" value="1"/>
</dbReference>
<feature type="domain" description="Tf2-1-like SH3-like" evidence="3">
    <location>
        <begin position="436"/>
        <end position="491"/>
    </location>
</feature>
<dbReference type="Gene3D" id="2.40.70.10">
    <property type="entry name" value="Acid Proteases"/>
    <property type="match status" value="1"/>
</dbReference>
<dbReference type="Pfam" id="PF24626">
    <property type="entry name" value="SH3_Tf2-1"/>
    <property type="match status" value="1"/>
</dbReference>
<dbReference type="PANTHER" id="PTHR46148">
    <property type="entry name" value="CHROMO DOMAIN-CONTAINING PROTEIN"/>
    <property type="match status" value="1"/>
</dbReference>
<reference evidence="4 5" key="1">
    <citation type="submission" date="2018-04" db="EMBL/GenBank/DDBJ databases">
        <authorList>
            <person name="Vogel A."/>
        </authorList>
    </citation>
    <scope>NUCLEOTIDE SEQUENCE [LARGE SCALE GENOMIC DNA]</scope>
</reference>
<gene>
    <name evidence="4" type="ORF">CCAM_LOCUS15242</name>
</gene>
<dbReference type="SUPFAM" id="SSF54160">
    <property type="entry name" value="Chromo domain-like"/>
    <property type="match status" value="1"/>
</dbReference>
<dbReference type="InterPro" id="IPR016197">
    <property type="entry name" value="Chromo-like_dom_sf"/>
</dbReference>
<feature type="compositionally biased region" description="Gly residues" evidence="1">
    <location>
        <begin position="27"/>
        <end position="41"/>
    </location>
</feature>
<dbReference type="InterPro" id="IPR021109">
    <property type="entry name" value="Peptidase_aspartic_dom_sf"/>
</dbReference>
<dbReference type="InterPro" id="IPR056924">
    <property type="entry name" value="SH3_Tf2-1"/>
</dbReference>
<name>A0A484LB59_9ASTE</name>
<keyword evidence="5" id="KW-1185">Reference proteome</keyword>
<dbReference type="CDD" id="cd00303">
    <property type="entry name" value="retropepsin_like"/>
    <property type="match status" value="1"/>
</dbReference>
<dbReference type="InterPro" id="IPR005162">
    <property type="entry name" value="Retrotrans_gag_dom"/>
</dbReference>
<feature type="compositionally biased region" description="Basic and acidic residues" evidence="1">
    <location>
        <begin position="571"/>
        <end position="587"/>
    </location>
</feature>
<evidence type="ECO:0000259" key="2">
    <source>
        <dbReference type="Pfam" id="PF03732"/>
    </source>
</evidence>
<feature type="region of interest" description="Disordered" evidence="1">
    <location>
        <begin position="22"/>
        <end position="45"/>
    </location>
</feature>
<dbReference type="Pfam" id="PF03732">
    <property type="entry name" value="Retrotrans_gag"/>
    <property type="match status" value="1"/>
</dbReference>
<dbReference type="PANTHER" id="PTHR46148:SF52">
    <property type="entry name" value="OS04G0603800 PROTEIN"/>
    <property type="match status" value="1"/>
</dbReference>
<dbReference type="EMBL" id="OOIL02001204">
    <property type="protein sequence ID" value="VFQ73466.1"/>
    <property type="molecule type" value="Genomic_DNA"/>
</dbReference>
<protein>
    <submittedName>
        <fullName evidence="4">Uncharacterized protein</fullName>
    </submittedName>
</protein>
<dbReference type="SUPFAM" id="SSF50630">
    <property type="entry name" value="Acid proteases"/>
    <property type="match status" value="1"/>
</dbReference>
<dbReference type="OrthoDB" id="2013610at2759"/>
<feature type="domain" description="Retrotransposon gag" evidence="2">
    <location>
        <begin position="87"/>
        <end position="159"/>
    </location>
</feature>
<dbReference type="Proteomes" id="UP000595140">
    <property type="component" value="Unassembled WGS sequence"/>
</dbReference>
<evidence type="ECO:0000259" key="3">
    <source>
        <dbReference type="Pfam" id="PF24626"/>
    </source>
</evidence>
<evidence type="ECO:0000313" key="5">
    <source>
        <dbReference type="Proteomes" id="UP000595140"/>
    </source>
</evidence>
<accession>A0A484LB59</accession>
<organism evidence="4 5">
    <name type="scientific">Cuscuta campestris</name>
    <dbReference type="NCBI Taxonomy" id="132261"/>
    <lineage>
        <taxon>Eukaryota</taxon>
        <taxon>Viridiplantae</taxon>
        <taxon>Streptophyta</taxon>
        <taxon>Embryophyta</taxon>
        <taxon>Tracheophyta</taxon>
        <taxon>Spermatophyta</taxon>
        <taxon>Magnoliopsida</taxon>
        <taxon>eudicotyledons</taxon>
        <taxon>Gunneridae</taxon>
        <taxon>Pentapetalae</taxon>
        <taxon>asterids</taxon>
        <taxon>lamiids</taxon>
        <taxon>Solanales</taxon>
        <taxon>Convolvulaceae</taxon>
        <taxon>Cuscuteae</taxon>
        <taxon>Cuscuta</taxon>
        <taxon>Cuscuta subgen. Grammica</taxon>
        <taxon>Cuscuta sect. Cleistogrammica</taxon>
    </lineage>
</organism>